<accession>A0A498MM79</accession>
<dbReference type="PANTHER" id="PTHR46013:SF4">
    <property type="entry name" value="B-CELL RECEPTOR CD22-RELATED"/>
    <property type="match status" value="1"/>
</dbReference>
<organism evidence="3 4">
    <name type="scientific">Labeo rohita</name>
    <name type="common">Indian major carp</name>
    <name type="synonym">Cyprinus rohita</name>
    <dbReference type="NCBI Taxonomy" id="84645"/>
    <lineage>
        <taxon>Eukaryota</taxon>
        <taxon>Metazoa</taxon>
        <taxon>Chordata</taxon>
        <taxon>Craniata</taxon>
        <taxon>Vertebrata</taxon>
        <taxon>Euteleostomi</taxon>
        <taxon>Actinopterygii</taxon>
        <taxon>Neopterygii</taxon>
        <taxon>Teleostei</taxon>
        <taxon>Ostariophysi</taxon>
        <taxon>Cypriniformes</taxon>
        <taxon>Cyprinidae</taxon>
        <taxon>Labeoninae</taxon>
        <taxon>Labeonini</taxon>
        <taxon>Labeo</taxon>
    </lineage>
</organism>
<comment type="caution">
    <text evidence="3">The sequence shown here is derived from an EMBL/GenBank/DDBJ whole genome shotgun (WGS) entry which is preliminary data.</text>
</comment>
<evidence type="ECO:0000259" key="2">
    <source>
        <dbReference type="SMART" id="SM00409"/>
    </source>
</evidence>
<dbReference type="Gene3D" id="2.60.40.10">
    <property type="entry name" value="Immunoglobulins"/>
    <property type="match status" value="1"/>
</dbReference>
<reference evidence="3 4" key="1">
    <citation type="submission" date="2018-03" db="EMBL/GenBank/DDBJ databases">
        <title>Draft genome sequence of Rohu Carp (Labeo rohita).</title>
        <authorList>
            <person name="Das P."/>
            <person name="Kushwaha B."/>
            <person name="Joshi C.G."/>
            <person name="Kumar D."/>
            <person name="Nagpure N.S."/>
            <person name="Sahoo L."/>
            <person name="Das S.P."/>
            <person name="Bit A."/>
            <person name="Patnaik S."/>
            <person name="Meher P.K."/>
            <person name="Jayasankar P."/>
            <person name="Koringa P.G."/>
            <person name="Patel N.V."/>
            <person name="Hinsu A.T."/>
            <person name="Kumar R."/>
            <person name="Pandey M."/>
            <person name="Agarwal S."/>
            <person name="Srivastava S."/>
            <person name="Singh M."/>
            <person name="Iquebal M.A."/>
            <person name="Jaiswal S."/>
            <person name="Angadi U.B."/>
            <person name="Kumar N."/>
            <person name="Raza M."/>
            <person name="Shah T.M."/>
            <person name="Rai A."/>
            <person name="Jena J.K."/>
        </authorList>
    </citation>
    <scope>NUCLEOTIDE SEQUENCE [LARGE SCALE GENOMIC DNA]</scope>
    <source>
        <strain evidence="3">DASCIFA01</strain>
        <tissue evidence="3">Testis</tissue>
    </source>
</reference>
<dbReference type="InterPro" id="IPR013783">
    <property type="entry name" value="Ig-like_fold"/>
</dbReference>
<evidence type="ECO:0000256" key="1">
    <source>
        <dbReference type="SAM" id="Phobius"/>
    </source>
</evidence>
<feature type="transmembrane region" description="Helical" evidence="1">
    <location>
        <begin position="183"/>
        <end position="201"/>
    </location>
</feature>
<dbReference type="InterPro" id="IPR036179">
    <property type="entry name" value="Ig-like_dom_sf"/>
</dbReference>
<dbReference type="Proteomes" id="UP000290572">
    <property type="component" value="Unassembled WGS sequence"/>
</dbReference>
<dbReference type="Pfam" id="PF24518">
    <property type="entry name" value="Ig_CD22"/>
    <property type="match status" value="1"/>
</dbReference>
<name>A0A498MM79_LABRO</name>
<keyword evidence="4" id="KW-1185">Reference proteome</keyword>
<keyword evidence="1" id="KW-0812">Transmembrane</keyword>
<dbReference type="STRING" id="84645.A0A498MM79"/>
<feature type="domain" description="Immunoglobulin" evidence="2">
    <location>
        <begin position="53"/>
        <end position="168"/>
    </location>
</feature>
<proteinExistence type="evidence at protein level"/>
<dbReference type="SUPFAM" id="SSF48726">
    <property type="entry name" value="Immunoglobulin"/>
    <property type="match status" value="1"/>
</dbReference>
<protein>
    <submittedName>
        <fullName evidence="3">Sialoadhesin-like protein</fullName>
    </submittedName>
</protein>
<feature type="transmembrane region" description="Helical" evidence="1">
    <location>
        <begin position="213"/>
        <end position="233"/>
    </location>
</feature>
<keyword evidence="1" id="KW-0472">Membrane</keyword>
<sequence length="243" mass="26739">MKLFSGGQDSSSPHSLCYFSAVRWSGNLPLPVSSESQESAVAFASDWIVHVPVDPVYAPSGSSVVLQCTYDYPEESDQGTPHKVLSEMWCLNESRCITPRYVYHSAGIFPEPSYQGRVKYLGQTGSKNCSLMISNLRSEDSGVYMFWFITDHPKAKLPGQKGVNLQVTNQTGTKSASSSTTGIVLGVIIMVIIIAAIAIFIRRKSRHISVFVPYYRIVSYFLQVTAAVLHVTMNVACHGVCKK</sequence>
<dbReference type="SMART" id="SM00409">
    <property type="entry name" value="IG"/>
    <property type="match status" value="1"/>
</dbReference>
<evidence type="ECO:0000313" key="4">
    <source>
        <dbReference type="Proteomes" id="UP000290572"/>
    </source>
</evidence>
<dbReference type="InterPro" id="IPR056386">
    <property type="entry name" value="Ig_CD22"/>
</dbReference>
<keyword evidence="1" id="KW-1133">Transmembrane helix</keyword>
<dbReference type="AlphaFoldDB" id="A0A498MM79"/>
<gene>
    <name evidence="3" type="ORF">ROHU_024845</name>
</gene>
<keyword evidence="5" id="KW-1267">Proteomics identification</keyword>
<dbReference type="InterPro" id="IPR003599">
    <property type="entry name" value="Ig_sub"/>
</dbReference>
<evidence type="ECO:0000313" key="3">
    <source>
        <dbReference type="EMBL" id="RXN20632.1"/>
    </source>
</evidence>
<dbReference type="EMBL" id="QBIY01012635">
    <property type="protein sequence ID" value="RXN20632.1"/>
    <property type="molecule type" value="Genomic_DNA"/>
</dbReference>
<evidence type="ECO:0007829" key="5">
    <source>
        <dbReference type="PeptideAtlas" id="A0A498MM79"/>
    </source>
</evidence>
<dbReference type="PANTHER" id="PTHR46013">
    <property type="entry name" value="VASCULAR CELL ADHESION MOLECULE 1"/>
    <property type="match status" value="1"/>
</dbReference>